<feature type="transmembrane region" description="Helical" evidence="2">
    <location>
        <begin position="108"/>
        <end position="127"/>
    </location>
</feature>
<evidence type="ECO:0000313" key="3">
    <source>
        <dbReference type="EMBL" id="ACU74226.1"/>
    </source>
</evidence>
<keyword evidence="4" id="KW-1185">Reference proteome</keyword>
<dbReference type="InterPro" id="IPR019235">
    <property type="entry name" value="DUF2178_TM"/>
</dbReference>
<feature type="transmembrane region" description="Helical" evidence="2">
    <location>
        <begin position="37"/>
        <end position="56"/>
    </location>
</feature>
<dbReference type="Proteomes" id="UP000000851">
    <property type="component" value="Chromosome"/>
</dbReference>
<protein>
    <submittedName>
        <fullName evidence="3">Uncharacterized protein</fullName>
    </submittedName>
</protein>
<evidence type="ECO:0000313" key="4">
    <source>
        <dbReference type="Proteomes" id="UP000000851"/>
    </source>
</evidence>
<dbReference type="AlphaFoldDB" id="C7Q859"/>
<feature type="transmembrane region" description="Helical" evidence="2">
    <location>
        <begin position="62"/>
        <end position="81"/>
    </location>
</feature>
<feature type="region of interest" description="Disordered" evidence="1">
    <location>
        <begin position="1"/>
        <end position="27"/>
    </location>
</feature>
<dbReference type="HOGENOM" id="CLU_141493_0_0_11"/>
<keyword evidence="2" id="KW-0472">Membrane</keyword>
<dbReference type="InParanoid" id="C7Q859"/>
<reference evidence="3 4" key="1">
    <citation type="journal article" date="2009" name="Stand. Genomic Sci.">
        <title>Complete genome sequence of Catenulispora acidiphila type strain (ID 139908).</title>
        <authorList>
            <person name="Copeland A."/>
            <person name="Lapidus A."/>
            <person name="Glavina Del Rio T."/>
            <person name="Nolan M."/>
            <person name="Lucas S."/>
            <person name="Chen F."/>
            <person name="Tice H."/>
            <person name="Cheng J.F."/>
            <person name="Bruce D."/>
            <person name="Goodwin L."/>
            <person name="Pitluck S."/>
            <person name="Mikhailova N."/>
            <person name="Pati A."/>
            <person name="Ivanova N."/>
            <person name="Mavromatis K."/>
            <person name="Chen A."/>
            <person name="Palaniappan K."/>
            <person name="Chain P."/>
            <person name="Land M."/>
            <person name="Hauser L."/>
            <person name="Chang Y.J."/>
            <person name="Jeffries C.D."/>
            <person name="Chertkov O."/>
            <person name="Brettin T."/>
            <person name="Detter J.C."/>
            <person name="Han C."/>
            <person name="Ali Z."/>
            <person name="Tindall B.J."/>
            <person name="Goker M."/>
            <person name="Bristow J."/>
            <person name="Eisen J.A."/>
            <person name="Markowitz V."/>
            <person name="Hugenholtz P."/>
            <person name="Kyrpides N.C."/>
            <person name="Klenk H.P."/>
        </authorList>
    </citation>
    <scope>NUCLEOTIDE SEQUENCE [LARGE SCALE GENOMIC DNA]</scope>
    <source>
        <strain evidence="4">DSM 44928 / JCM 14897 / NBRC 102108 / NRRL B-24433 / ID139908</strain>
    </source>
</reference>
<feature type="transmembrane region" description="Helical" evidence="2">
    <location>
        <begin position="133"/>
        <end position="153"/>
    </location>
</feature>
<gene>
    <name evidence="3" type="ordered locus">Caci_5367</name>
</gene>
<evidence type="ECO:0000256" key="2">
    <source>
        <dbReference type="SAM" id="Phobius"/>
    </source>
</evidence>
<dbReference type="EMBL" id="CP001700">
    <property type="protein sequence ID" value="ACU74226.1"/>
    <property type="molecule type" value="Genomic_DNA"/>
</dbReference>
<sequence>MSTDADRNAGGARDAENAGIASAPSSARQRGARRQSWIVPVTAAVLGAAFLAIYLGHHNVGMAVSGLLIMLGYAAVLVIGSRRSEAVSLLRGETGDERARSIEQRASALTLHVLALVLVGGYIVALIRGHESGTWAGLCAVLGGTYLLSTVVLTRRG</sequence>
<keyword evidence="2" id="KW-0812">Transmembrane</keyword>
<proteinExistence type="predicted"/>
<organism evidence="3 4">
    <name type="scientific">Catenulispora acidiphila (strain DSM 44928 / JCM 14897 / NBRC 102108 / NRRL B-24433 / ID139908)</name>
    <dbReference type="NCBI Taxonomy" id="479433"/>
    <lineage>
        <taxon>Bacteria</taxon>
        <taxon>Bacillati</taxon>
        <taxon>Actinomycetota</taxon>
        <taxon>Actinomycetes</taxon>
        <taxon>Catenulisporales</taxon>
        <taxon>Catenulisporaceae</taxon>
        <taxon>Catenulispora</taxon>
    </lineage>
</organism>
<dbReference type="Pfam" id="PF09946">
    <property type="entry name" value="DUF2178"/>
    <property type="match status" value="1"/>
</dbReference>
<evidence type="ECO:0000256" key="1">
    <source>
        <dbReference type="SAM" id="MobiDB-lite"/>
    </source>
</evidence>
<dbReference type="KEGG" id="cai:Caci_5367"/>
<dbReference type="OrthoDB" id="4263056at2"/>
<dbReference type="eggNOG" id="ENOG5033EJR">
    <property type="taxonomic scope" value="Bacteria"/>
</dbReference>
<name>C7Q859_CATAD</name>
<keyword evidence="2" id="KW-1133">Transmembrane helix</keyword>
<accession>C7Q859</accession>